<dbReference type="AlphaFoldDB" id="A0A5J5DWI1"/>
<evidence type="ECO:0000313" key="4">
    <source>
        <dbReference type="Proteomes" id="UP000345527"/>
    </source>
</evidence>
<dbReference type="EMBL" id="RZNZ01000025">
    <property type="protein sequence ID" value="KAA8815730.1"/>
    <property type="molecule type" value="Genomic_DNA"/>
</dbReference>
<gene>
    <name evidence="3" type="ORF">EM848_11620</name>
    <name evidence="2" type="ORF">EMO90_11860</name>
</gene>
<organism evidence="3 4">
    <name type="scientific">Bifidobacterium vespertilionis</name>
    <dbReference type="NCBI Taxonomy" id="2562524"/>
    <lineage>
        <taxon>Bacteria</taxon>
        <taxon>Bacillati</taxon>
        <taxon>Actinomycetota</taxon>
        <taxon>Actinomycetes</taxon>
        <taxon>Bifidobacteriales</taxon>
        <taxon>Bifidobacteriaceae</taxon>
        <taxon>Bifidobacterium</taxon>
    </lineage>
</organism>
<accession>A0A5J5DWI1</accession>
<dbReference type="RefSeq" id="WP_150355097.1">
    <property type="nucleotide sequence ID" value="NZ_RZNZ01000025.1"/>
</dbReference>
<name>A0A5J5DWI1_9BIFI</name>
<sequence>MENVEQWNWTYEELTRRFGEPVSPMGFYRDLFPVGSFERKGHSEDRLPNAIVMEVFSGSRRNGNGERKPDVRRTSCPTVWMS</sequence>
<dbReference type="OrthoDB" id="10003287at2"/>
<evidence type="ECO:0000313" key="2">
    <source>
        <dbReference type="EMBL" id="KAA8815730.1"/>
    </source>
</evidence>
<evidence type="ECO:0000313" key="3">
    <source>
        <dbReference type="EMBL" id="KAA8821032.1"/>
    </source>
</evidence>
<comment type="caution">
    <text evidence="3">The sequence shown here is derived from an EMBL/GenBank/DDBJ whole genome shotgun (WGS) entry which is preliminary data.</text>
</comment>
<dbReference type="Proteomes" id="UP000345527">
    <property type="component" value="Unassembled WGS sequence"/>
</dbReference>
<dbReference type="Proteomes" id="UP000374630">
    <property type="component" value="Unassembled WGS sequence"/>
</dbReference>
<dbReference type="EMBL" id="RZOA01000037">
    <property type="protein sequence ID" value="KAA8821032.1"/>
    <property type="molecule type" value="Genomic_DNA"/>
</dbReference>
<proteinExistence type="predicted"/>
<keyword evidence="5" id="KW-1185">Reference proteome</keyword>
<reference evidence="4 5" key="1">
    <citation type="journal article" date="2019" name="Syst. Appl. Microbiol.">
        <title>Characterization of Bifidobacterium species in feaces of the Egyptian fruit bat: Description of B. vespertilionis sp. nov. and B. rousetti sp. nov.</title>
        <authorList>
            <person name="Modesto M."/>
            <person name="Satti M."/>
            <person name="Watanabe K."/>
            <person name="Puglisi E."/>
            <person name="Morelli L."/>
            <person name="Huang C.-H."/>
            <person name="Liou J.-S."/>
            <person name="Miyashita M."/>
            <person name="Tamura T."/>
            <person name="Saito S."/>
            <person name="Mori K."/>
            <person name="Huang L."/>
            <person name="Sciavilla P."/>
            <person name="Sandri C."/>
            <person name="Spiezio C."/>
            <person name="Vitali F."/>
            <person name="Cavalieri D."/>
            <person name="Perpetuini G."/>
            <person name="Tofalo R."/>
            <person name="Bonetti A."/>
            <person name="Arita M."/>
            <person name="Mattarelli P."/>
        </authorList>
    </citation>
    <scope>NUCLEOTIDE SEQUENCE [LARGE SCALE GENOMIC DNA]</scope>
    <source>
        <strain evidence="2 5">RST16</strain>
        <strain evidence="3 4">RST8</strain>
    </source>
</reference>
<evidence type="ECO:0000313" key="5">
    <source>
        <dbReference type="Proteomes" id="UP000374630"/>
    </source>
</evidence>
<protein>
    <submittedName>
        <fullName evidence="3">Uncharacterized protein</fullName>
    </submittedName>
</protein>
<feature type="compositionally biased region" description="Basic and acidic residues" evidence="1">
    <location>
        <begin position="63"/>
        <end position="73"/>
    </location>
</feature>
<feature type="region of interest" description="Disordered" evidence="1">
    <location>
        <begin position="58"/>
        <end position="82"/>
    </location>
</feature>
<evidence type="ECO:0000256" key="1">
    <source>
        <dbReference type="SAM" id="MobiDB-lite"/>
    </source>
</evidence>